<sequence length="87" mass="9987">MPFFDLNAIINVNYYRGGIFMNSKDIGLIIKRKRKELNLTQEYLALLSNTGTRFIIDLEKGKPTLQLEKVLSVLSVLKLKIEVTDND</sequence>
<dbReference type="AlphaFoldDB" id="A0A449BC36"/>
<dbReference type="Pfam" id="PF01381">
    <property type="entry name" value="HTH_3"/>
    <property type="match status" value="1"/>
</dbReference>
<protein>
    <submittedName>
        <fullName evidence="2">Transcriptional regulator, y4mF family</fullName>
    </submittedName>
</protein>
<dbReference type="SMART" id="SM00530">
    <property type="entry name" value="HTH_XRE"/>
    <property type="match status" value="1"/>
</dbReference>
<name>A0A449BC36_HAPAX</name>
<dbReference type="InterPro" id="IPR010982">
    <property type="entry name" value="Lambda_DNA-bd_dom_sf"/>
</dbReference>
<dbReference type="GO" id="GO:0003677">
    <property type="term" value="F:DNA binding"/>
    <property type="evidence" value="ECO:0007669"/>
    <property type="project" value="InterPro"/>
</dbReference>
<accession>A0A449BC36</accession>
<evidence type="ECO:0000313" key="3">
    <source>
        <dbReference type="Proteomes" id="UP000289841"/>
    </source>
</evidence>
<keyword evidence="3" id="KW-1185">Reference proteome</keyword>
<dbReference type="SUPFAM" id="SSF47413">
    <property type="entry name" value="lambda repressor-like DNA-binding domains"/>
    <property type="match status" value="1"/>
</dbReference>
<evidence type="ECO:0000313" key="2">
    <source>
        <dbReference type="EMBL" id="VEU79998.1"/>
    </source>
</evidence>
<dbReference type="Proteomes" id="UP000289841">
    <property type="component" value="Chromosome"/>
</dbReference>
<dbReference type="KEGG" id="aaxa:NCTC10138_00351"/>
<gene>
    <name evidence="2" type="ORF">NCTC10138_00351</name>
</gene>
<dbReference type="CDD" id="cd00093">
    <property type="entry name" value="HTH_XRE"/>
    <property type="match status" value="1"/>
</dbReference>
<dbReference type="STRING" id="1278311.GCA_000428705_00407"/>
<organism evidence="2 3">
    <name type="scientific">Haploplasma axanthum</name>
    <name type="common">Acholeplasma axanthum</name>
    <dbReference type="NCBI Taxonomy" id="29552"/>
    <lineage>
        <taxon>Bacteria</taxon>
        <taxon>Bacillati</taxon>
        <taxon>Mycoplasmatota</taxon>
        <taxon>Mollicutes</taxon>
        <taxon>Acholeplasmatales</taxon>
        <taxon>Acholeplasmataceae</taxon>
        <taxon>Haploplasma</taxon>
    </lineage>
</organism>
<feature type="domain" description="HTH cro/C1-type" evidence="1">
    <location>
        <begin position="30"/>
        <end position="86"/>
    </location>
</feature>
<dbReference type="Gene3D" id="1.10.260.40">
    <property type="entry name" value="lambda repressor-like DNA-binding domains"/>
    <property type="match status" value="1"/>
</dbReference>
<dbReference type="EMBL" id="LR215048">
    <property type="protein sequence ID" value="VEU79998.1"/>
    <property type="molecule type" value="Genomic_DNA"/>
</dbReference>
<dbReference type="InterPro" id="IPR001387">
    <property type="entry name" value="Cro/C1-type_HTH"/>
</dbReference>
<reference evidence="2 3" key="1">
    <citation type="submission" date="2019-01" db="EMBL/GenBank/DDBJ databases">
        <authorList>
            <consortium name="Pathogen Informatics"/>
        </authorList>
    </citation>
    <scope>NUCLEOTIDE SEQUENCE [LARGE SCALE GENOMIC DNA]</scope>
    <source>
        <strain evidence="2 3">NCTC10138</strain>
    </source>
</reference>
<evidence type="ECO:0000259" key="1">
    <source>
        <dbReference type="PROSITE" id="PS50943"/>
    </source>
</evidence>
<proteinExistence type="predicted"/>
<dbReference type="PROSITE" id="PS50943">
    <property type="entry name" value="HTH_CROC1"/>
    <property type="match status" value="1"/>
</dbReference>